<keyword evidence="1" id="KW-0418">Kinase</keyword>
<comment type="caution">
    <text evidence="1">The sequence shown here is derived from an EMBL/GenBank/DDBJ whole genome shotgun (WGS) entry which is preliminary data.</text>
</comment>
<dbReference type="EMBL" id="BDGU01000200">
    <property type="protein sequence ID" value="GAW04631.1"/>
    <property type="molecule type" value="Genomic_DNA"/>
</dbReference>
<keyword evidence="2" id="KW-1185">Reference proteome</keyword>
<dbReference type="GO" id="GO:0016301">
    <property type="term" value="F:kinase activity"/>
    <property type="evidence" value="ECO:0007669"/>
    <property type="project" value="UniProtKB-KW"/>
</dbReference>
<dbReference type="AlphaFoldDB" id="A0A1Q3EBT1"/>
<reference evidence="1 2" key="2">
    <citation type="submission" date="2017-02" db="EMBL/GenBank/DDBJ databases">
        <title>A genome survey and senescence transcriptome analysis in Lentinula edodes.</title>
        <authorList>
            <person name="Sakamoto Y."/>
            <person name="Nakade K."/>
            <person name="Sato S."/>
            <person name="Yoshida Y."/>
            <person name="Miyazaki K."/>
            <person name="Natsume S."/>
            <person name="Konno N."/>
        </authorList>
    </citation>
    <scope>NUCLEOTIDE SEQUENCE [LARGE SCALE GENOMIC DNA]</scope>
    <source>
        <strain evidence="1 2">NBRC 111202</strain>
    </source>
</reference>
<keyword evidence="1" id="KW-0808">Transferase</keyword>
<accession>A0A1Q3EBT1</accession>
<gene>
    <name evidence="1" type="ORF">LENED_006436</name>
</gene>
<sequence>MENYLPINALSAVILVSGKIHPEEEEWNGPNVPLVLYRQAPPPADILDDAYSKGSYHDFSDTYPPCPDPPFEILPPAGLTLHVSLGKLVSEGRTGMIYECECTIPHGNEVGYKIPPMVIKIARQFRTKDISREATAYECLTSIQGSVVPRCYGFFQARLIDYFDFGPVSLLILEQLGDLFKLGEPLPDGAKSDMEDACSDLAQLRILHCDLRWANMLSVLPGGLPSLASPFTGKIYGWRLVDFDRAERTTQALPATRRYYNSYLKRVLKSIPWGDPIEPWD</sequence>
<dbReference type="InterPro" id="IPR011009">
    <property type="entry name" value="Kinase-like_dom_sf"/>
</dbReference>
<name>A0A1Q3EBT1_LENED</name>
<dbReference type="SUPFAM" id="SSF56112">
    <property type="entry name" value="Protein kinase-like (PK-like)"/>
    <property type="match status" value="1"/>
</dbReference>
<evidence type="ECO:0000313" key="2">
    <source>
        <dbReference type="Proteomes" id="UP000188533"/>
    </source>
</evidence>
<protein>
    <submittedName>
        <fullName evidence="1">Protein kinase subdomain-containing protein PKL ccin3</fullName>
    </submittedName>
</protein>
<proteinExistence type="predicted"/>
<evidence type="ECO:0000313" key="1">
    <source>
        <dbReference type="EMBL" id="GAW04631.1"/>
    </source>
</evidence>
<dbReference type="Proteomes" id="UP000188533">
    <property type="component" value="Unassembled WGS sequence"/>
</dbReference>
<reference evidence="1 2" key="1">
    <citation type="submission" date="2016-08" db="EMBL/GenBank/DDBJ databases">
        <authorList>
            <consortium name="Lentinula edodes genome sequencing consortium"/>
            <person name="Sakamoto Y."/>
            <person name="Nakade K."/>
            <person name="Sato S."/>
            <person name="Yoshida Y."/>
            <person name="Miyazaki K."/>
            <person name="Natsume S."/>
            <person name="Konno N."/>
        </authorList>
    </citation>
    <scope>NUCLEOTIDE SEQUENCE [LARGE SCALE GENOMIC DNA]</scope>
    <source>
        <strain evidence="1 2">NBRC 111202</strain>
    </source>
</reference>
<organism evidence="1 2">
    <name type="scientific">Lentinula edodes</name>
    <name type="common">Shiitake mushroom</name>
    <name type="synonym">Lentinus edodes</name>
    <dbReference type="NCBI Taxonomy" id="5353"/>
    <lineage>
        <taxon>Eukaryota</taxon>
        <taxon>Fungi</taxon>
        <taxon>Dikarya</taxon>
        <taxon>Basidiomycota</taxon>
        <taxon>Agaricomycotina</taxon>
        <taxon>Agaricomycetes</taxon>
        <taxon>Agaricomycetidae</taxon>
        <taxon>Agaricales</taxon>
        <taxon>Marasmiineae</taxon>
        <taxon>Omphalotaceae</taxon>
        <taxon>Lentinula</taxon>
    </lineage>
</organism>